<dbReference type="AlphaFoldDB" id="A0A4R3MCQ3"/>
<organism evidence="1 2">
    <name type="scientific">Tepidamorphus gemmatus</name>
    <dbReference type="NCBI Taxonomy" id="747076"/>
    <lineage>
        <taxon>Bacteria</taxon>
        <taxon>Pseudomonadati</taxon>
        <taxon>Pseudomonadota</taxon>
        <taxon>Alphaproteobacteria</taxon>
        <taxon>Hyphomicrobiales</taxon>
        <taxon>Tepidamorphaceae</taxon>
        <taxon>Tepidamorphus</taxon>
    </lineage>
</organism>
<evidence type="ECO:0008006" key="3">
    <source>
        <dbReference type="Google" id="ProtNLM"/>
    </source>
</evidence>
<evidence type="ECO:0000313" key="1">
    <source>
        <dbReference type="EMBL" id="TCT11360.1"/>
    </source>
</evidence>
<name>A0A4R3MCQ3_9HYPH</name>
<evidence type="ECO:0000313" key="2">
    <source>
        <dbReference type="Proteomes" id="UP000295678"/>
    </source>
</evidence>
<accession>A0A4R3MCQ3</accession>
<reference evidence="1 2" key="1">
    <citation type="submission" date="2019-03" db="EMBL/GenBank/DDBJ databases">
        <title>Genomic Encyclopedia of Type Strains, Phase IV (KMG-IV): sequencing the most valuable type-strain genomes for metagenomic binning, comparative biology and taxonomic classification.</title>
        <authorList>
            <person name="Goeker M."/>
        </authorList>
    </citation>
    <scope>NUCLEOTIDE SEQUENCE [LARGE SCALE GENOMIC DNA]</scope>
    <source>
        <strain evidence="1 2">DSM 19345</strain>
    </source>
</reference>
<dbReference type="Proteomes" id="UP000295678">
    <property type="component" value="Unassembled WGS sequence"/>
</dbReference>
<proteinExistence type="predicted"/>
<protein>
    <recommendedName>
        <fullName evidence="3">Sulfotransferase family protein</fullName>
    </recommendedName>
</protein>
<sequence>MLFTEDILFVHVPKMAGMSITRFLLNNLRGDLHMYLPASAFDHAVQTLAFDDVRARLELIEGARHEDMHDAREKLALRGIGLSSFKLVIAAIRDPYDLEVSHCEHMCARHAKNAVRISQAQQECLERRDFAQFVEIFPFFKRSADEFERFWTRDGVAPDNLRRIRFENLGPELHDAVAPYSLARYQLPHVNRSRREVPLEGYLTPAIEAAIYRKYAYLFDFYERWRA</sequence>
<dbReference type="OrthoDB" id="288532at2"/>
<keyword evidence="2" id="KW-1185">Reference proteome</keyword>
<dbReference type="EMBL" id="SMAK01000004">
    <property type="protein sequence ID" value="TCT11360.1"/>
    <property type="molecule type" value="Genomic_DNA"/>
</dbReference>
<comment type="caution">
    <text evidence="1">The sequence shown here is derived from an EMBL/GenBank/DDBJ whole genome shotgun (WGS) entry which is preliminary data.</text>
</comment>
<dbReference type="RefSeq" id="WP_132806125.1">
    <property type="nucleotide sequence ID" value="NZ_SMAK01000004.1"/>
</dbReference>
<gene>
    <name evidence="1" type="ORF">EDC22_104117</name>
</gene>